<dbReference type="SUPFAM" id="SSF48334">
    <property type="entry name" value="DNA repair protein MutS, domain III"/>
    <property type="match status" value="1"/>
</dbReference>
<dbReference type="SMART" id="SM00533">
    <property type="entry name" value="MUTSd"/>
    <property type="match status" value="1"/>
</dbReference>
<dbReference type="SUPFAM" id="SSF53150">
    <property type="entry name" value="DNA repair protein MutS, domain II"/>
    <property type="match status" value="1"/>
</dbReference>
<name>A0A6S6TM36_9BACT</name>
<feature type="domain" description="DNA mismatch repair protein MutS core" evidence="7">
    <location>
        <begin position="320"/>
        <end position="653"/>
    </location>
</feature>
<sequence>MEISAKILASKGKLLTEIYFDLQKHFESKYGKDALVFIEIGTFFEVYEVNNDELKVGKAKEIAELLNIQLTRKNKTIIENSIKNPLLAGVPTVSIERYLARLINTKKYTIIMVKQKGEMPNIQRYVSNVISPGTNFEYQTESVETNLVSLTLDENQGIFSAGYAAIDVTTGKTIVNEMHSSRDDKTYALDEVFNLLQTYNTAEVIVSLKNKEIDKEWLHSYLELGQFSSSYNDKSCKILYQNELFKRVYEINSFLSPIEYLDLERHPYTTEALAILIEFIIEHDEAIIEKMNRPYFLGENRYLYLGNNALEQLGVISRNKSEVTLLGLMDKTSTALGKRLLRERLLSPIIDKELLEARYDLSEKLMTRSDQYDTHLKNIYDLERITRRIKLQKLHPVELTYIMMSLIAIMNLLTDVQVDDVNIENSLVHEVNEFKAYLEQTFNLEVCAKFRIEQINDNIFKNGIYPAIDTILEKQNDEIAKLELVSNHIDTLFEKDKPVSNTKNTYADIGYLESEGYSINLTRNRFTMIEKELKESFVTIEGTHHFFKDFHYKHLKNSVKINAKIFEDITQNFENNQVKLISLVKERYLQTLLALENRFSRLLDELIVFVANIDVAISNAKCTKNMNLSRPLLQNESNAYEAIGLRHSIIEANEQRGVYVPNDIYLGSGISTKHNHITLNASNGANVNGVLLYGINSSGKSSLMKSIGLSVILAQAGFFVPATELKLGMYDQLFTRIVSQDNLYKGLSTFSVEMMELKNIFNRATERSLILGDEISQGTETESGLAIVAGAILKLLELKSTFIFATHLHQLKNIEQLQNIDSLILLHLGVSYDEENDTLIYNRQLQLGMGSSLYGLEFAKSLHMDKTFLKNAYKIRENLMDKSSELKKLTHKKRNRYNKNLFVTKCALCTENVEDIHHIAEQNLANDAGMIGAINKNHKYNLIPLCKRHHKLVHEEKIHISGFFMTSKGIKLHYEEK</sequence>
<dbReference type="Pfam" id="PF00488">
    <property type="entry name" value="MutS_V"/>
    <property type="match status" value="1"/>
</dbReference>
<dbReference type="InterPro" id="IPR000432">
    <property type="entry name" value="DNA_mismatch_repair_MutS_C"/>
</dbReference>
<comment type="similarity">
    <text evidence="1">Belongs to the DNA mismatch repair MutS family.</text>
</comment>
<keyword evidence="5" id="KW-0238">DNA-binding</keyword>
<evidence type="ECO:0000256" key="4">
    <source>
        <dbReference type="ARBA" id="ARBA00022840"/>
    </source>
</evidence>
<dbReference type="Gene3D" id="3.40.1170.10">
    <property type="entry name" value="DNA repair protein MutS, domain I"/>
    <property type="match status" value="1"/>
</dbReference>
<dbReference type="InterPro" id="IPR027417">
    <property type="entry name" value="P-loop_NTPase"/>
</dbReference>
<dbReference type="SUPFAM" id="SSF52540">
    <property type="entry name" value="P-loop containing nucleoside triphosphate hydrolases"/>
    <property type="match status" value="1"/>
</dbReference>
<dbReference type="InterPro" id="IPR017261">
    <property type="entry name" value="DNA_mismatch_repair_MutS/MSH"/>
</dbReference>
<proteinExistence type="inferred from homology"/>
<dbReference type="InterPro" id="IPR016151">
    <property type="entry name" value="DNA_mismatch_repair_MutS_N"/>
</dbReference>
<evidence type="ECO:0000256" key="1">
    <source>
        <dbReference type="ARBA" id="ARBA00006271"/>
    </source>
</evidence>
<dbReference type="AlphaFoldDB" id="A0A6S6TM36"/>
<keyword evidence="6" id="KW-0234">DNA repair</keyword>
<organism evidence="9">
    <name type="scientific">uncultured Sulfurovum sp</name>
    <dbReference type="NCBI Taxonomy" id="269237"/>
    <lineage>
        <taxon>Bacteria</taxon>
        <taxon>Pseudomonadati</taxon>
        <taxon>Campylobacterota</taxon>
        <taxon>Epsilonproteobacteria</taxon>
        <taxon>Campylobacterales</taxon>
        <taxon>Sulfurovaceae</taxon>
        <taxon>Sulfurovum</taxon>
        <taxon>environmental samples</taxon>
    </lineage>
</organism>
<dbReference type="InterPro" id="IPR036187">
    <property type="entry name" value="DNA_mismatch_repair_MutS_sf"/>
</dbReference>
<keyword evidence="3" id="KW-0227">DNA damage</keyword>
<evidence type="ECO:0000259" key="7">
    <source>
        <dbReference type="SMART" id="SM00533"/>
    </source>
</evidence>
<feature type="domain" description="DNA mismatch repair proteins mutS family" evidence="8">
    <location>
        <begin position="687"/>
        <end position="877"/>
    </location>
</feature>
<dbReference type="Gene3D" id="3.30.420.110">
    <property type="entry name" value="MutS, connector domain"/>
    <property type="match status" value="1"/>
</dbReference>
<dbReference type="PANTHER" id="PTHR11361:SF34">
    <property type="entry name" value="DNA MISMATCH REPAIR PROTEIN MSH1, MITOCHONDRIAL"/>
    <property type="match status" value="1"/>
</dbReference>
<dbReference type="PIRSF" id="PIRSF037677">
    <property type="entry name" value="DNA_mis_repair_Msh6"/>
    <property type="match status" value="1"/>
</dbReference>
<evidence type="ECO:0000256" key="6">
    <source>
        <dbReference type="ARBA" id="ARBA00023204"/>
    </source>
</evidence>
<dbReference type="InterPro" id="IPR045076">
    <property type="entry name" value="MutS"/>
</dbReference>
<dbReference type="Pfam" id="PF05192">
    <property type="entry name" value="MutS_III"/>
    <property type="match status" value="1"/>
</dbReference>
<dbReference type="EMBL" id="CACVAZ010000132">
    <property type="protein sequence ID" value="CAA6820295.1"/>
    <property type="molecule type" value="Genomic_DNA"/>
</dbReference>
<dbReference type="InterPro" id="IPR036678">
    <property type="entry name" value="MutS_con_dom_sf"/>
</dbReference>
<dbReference type="GO" id="GO:0030983">
    <property type="term" value="F:mismatched DNA binding"/>
    <property type="evidence" value="ECO:0007669"/>
    <property type="project" value="InterPro"/>
</dbReference>
<accession>A0A6S6TM36</accession>
<dbReference type="Pfam" id="PF01624">
    <property type="entry name" value="MutS_I"/>
    <property type="match status" value="1"/>
</dbReference>
<dbReference type="SMART" id="SM00534">
    <property type="entry name" value="MUTSac"/>
    <property type="match status" value="1"/>
</dbReference>
<dbReference type="GO" id="GO:0005524">
    <property type="term" value="F:ATP binding"/>
    <property type="evidence" value="ECO:0007669"/>
    <property type="project" value="UniProtKB-KW"/>
</dbReference>
<evidence type="ECO:0000256" key="2">
    <source>
        <dbReference type="ARBA" id="ARBA00022741"/>
    </source>
</evidence>
<evidence type="ECO:0000313" key="9">
    <source>
        <dbReference type="EMBL" id="CAA6820295.1"/>
    </source>
</evidence>
<evidence type="ECO:0000259" key="8">
    <source>
        <dbReference type="SMART" id="SM00534"/>
    </source>
</evidence>
<dbReference type="SUPFAM" id="SSF55271">
    <property type="entry name" value="DNA repair protein MutS, domain I"/>
    <property type="match status" value="1"/>
</dbReference>
<dbReference type="Gene3D" id="1.10.1420.10">
    <property type="match status" value="2"/>
</dbReference>
<protein>
    <submittedName>
        <fullName evidence="9">DNA mismatch repair protein MutS</fullName>
    </submittedName>
</protein>
<keyword evidence="2" id="KW-0547">Nucleotide-binding</keyword>
<dbReference type="GO" id="GO:0006298">
    <property type="term" value="P:mismatch repair"/>
    <property type="evidence" value="ECO:0007669"/>
    <property type="project" value="InterPro"/>
</dbReference>
<dbReference type="Gene3D" id="3.40.50.300">
    <property type="entry name" value="P-loop containing nucleotide triphosphate hydrolases"/>
    <property type="match status" value="1"/>
</dbReference>
<evidence type="ECO:0000256" key="3">
    <source>
        <dbReference type="ARBA" id="ARBA00022763"/>
    </source>
</evidence>
<dbReference type="InterPro" id="IPR007696">
    <property type="entry name" value="DNA_mismatch_repair_MutS_core"/>
</dbReference>
<keyword evidence="4" id="KW-0067">ATP-binding</keyword>
<dbReference type="GO" id="GO:0140664">
    <property type="term" value="F:ATP-dependent DNA damage sensor activity"/>
    <property type="evidence" value="ECO:0007669"/>
    <property type="project" value="InterPro"/>
</dbReference>
<dbReference type="PANTHER" id="PTHR11361">
    <property type="entry name" value="DNA MISMATCH REPAIR PROTEIN MUTS FAMILY MEMBER"/>
    <property type="match status" value="1"/>
</dbReference>
<gene>
    <name evidence="9" type="ORF">HELGO_WM19233</name>
</gene>
<evidence type="ECO:0000256" key="5">
    <source>
        <dbReference type="ARBA" id="ARBA00023125"/>
    </source>
</evidence>
<reference evidence="9" key="1">
    <citation type="submission" date="2020-01" db="EMBL/GenBank/DDBJ databases">
        <authorList>
            <person name="Meier V. D."/>
            <person name="Meier V D."/>
        </authorList>
    </citation>
    <scope>NUCLEOTIDE SEQUENCE</scope>
    <source>
        <strain evidence="9">HLG_WM_MAG_02</strain>
    </source>
</reference>
<dbReference type="InterPro" id="IPR007695">
    <property type="entry name" value="DNA_mismatch_repair_MutS-lik_N"/>
</dbReference>